<dbReference type="EMBL" id="JBCGBO010000004">
    <property type="protein sequence ID" value="KAK9208629.1"/>
    <property type="molecule type" value="Genomic_DNA"/>
</dbReference>
<name>A0AAP0QMC5_9ROSI</name>
<proteinExistence type="predicted"/>
<evidence type="ECO:0000313" key="2">
    <source>
        <dbReference type="Proteomes" id="UP001428341"/>
    </source>
</evidence>
<protein>
    <submittedName>
        <fullName evidence="1">Uncharacterized protein</fullName>
    </submittedName>
</protein>
<dbReference type="PANTHER" id="PTHR48475:SF2">
    <property type="entry name" value="RIBONUCLEASE H"/>
    <property type="match status" value="1"/>
</dbReference>
<evidence type="ECO:0000313" key="1">
    <source>
        <dbReference type="EMBL" id="KAK9208629.1"/>
    </source>
</evidence>
<reference evidence="1 2" key="1">
    <citation type="submission" date="2024-05" db="EMBL/GenBank/DDBJ databases">
        <title>Haplotype-resolved chromosome-level genome assembly of Huyou (Citrus changshanensis).</title>
        <authorList>
            <person name="Miao C."/>
            <person name="Chen W."/>
            <person name="Wu Y."/>
            <person name="Wang L."/>
            <person name="Zhao S."/>
            <person name="Grierson D."/>
            <person name="Xu C."/>
            <person name="Chen K."/>
        </authorList>
    </citation>
    <scope>NUCLEOTIDE SEQUENCE [LARGE SCALE GENOMIC DNA]</scope>
    <source>
        <strain evidence="1">01-14</strain>
        <tissue evidence="1">Leaf</tissue>
    </source>
</reference>
<dbReference type="AlphaFoldDB" id="A0AAP0QMC5"/>
<dbReference type="PANTHER" id="PTHR48475">
    <property type="entry name" value="RIBONUCLEASE H"/>
    <property type="match status" value="1"/>
</dbReference>
<organism evidence="1 2">
    <name type="scientific">Citrus x changshan-huyou</name>
    <dbReference type="NCBI Taxonomy" id="2935761"/>
    <lineage>
        <taxon>Eukaryota</taxon>
        <taxon>Viridiplantae</taxon>
        <taxon>Streptophyta</taxon>
        <taxon>Embryophyta</taxon>
        <taxon>Tracheophyta</taxon>
        <taxon>Spermatophyta</taxon>
        <taxon>Magnoliopsida</taxon>
        <taxon>eudicotyledons</taxon>
        <taxon>Gunneridae</taxon>
        <taxon>Pentapetalae</taxon>
        <taxon>rosids</taxon>
        <taxon>malvids</taxon>
        <taxon>Sapindales</taxon>
        <taxon>Rutaceae</taxon>
        <taxon>Aurantioideae</taxon>
        <taxon>Citrus</taxon>
    </lineage>
</organism>
<sequence length="152" mass="17510">MVSDNGKQLQNADMEKKLESRKGRWLNELPNVLWTYRTSERRPARNSHYSLVYSAEAILPTKTTLPTLRSKFAQLTENNASLALDKVWVMELFLRVSIDVKKKVNAGKTAEKWEGPYQIRKVLGIGAYKLQTLDGKKVVTTWNVIHLKKFYA</sequence>
<gene>
    <name evidence="1" type="ORF">WN944_000988</name>
</gene>
<dbReference type="Proteomes" id="UP001428341">
    <property type="component" value="Unassembled WGS sequence"/>
</dbReference>
<keyword evidence="2" id="KW-1185">Reference proteome</keyword>
<accession>A0AAP0QMC5</accession>
<comment type="caution">
    <text evidence="1">The sequence shown here is derived from an EMBL/GenBank/DDBJ whole genome shotgun (WGS) entry which is preliminary data.</text>
</comment>